<keyword evidence="3" id="KW-1185">Reference proteome</keyword>
<sequence length="217" mass="23616">MPHVHLYQLLPKAGFAFPHRSQVTSRDNYDILITAAIKKKTGSYLNRPNVVPILVCLFETAATTCLAHVPGPNDDNHTALLGAITTCQRGTPWAHKLPASAFIELLLYTRAARRMYRTITGFEDTDPGTWARTLGIAVDKFDDAVLQRGWGHTEEVLTLEADEDDATEDAGSMPSAAEQEVGAGADAMDLDTDDGETGEKEKEDGVIVAEMLAMKLC</sequence>
<gene>
    <name evidence="2" type="ORF">CONLIGDRAFT_685454</name>
</gene>
<feature type="region of interest" description="Disordered" evidence="1">
    <location>
        <begin position="161"/>
        <end position="203"/>
    </location>
</feature>
<accession>A0A1J7JA94</accession>
<dbReference type="AlphaFoldDB" id="A0A1J7JA94"/>
<protein>
    <submittedName>
        <fullName evidence="2">Uncharacterized protein</fullName>
    </submittedName>
</protein>
<dbReference type="Proteomes" id="UP000182658">
    <property type="component" value="Unassembled WGS sequence"/>
</dbReference>
<evidence type="ECO:0000256" key="1">
    <source>
        <dbReference type="SAM" id="MobiDB-lite"/>
    </source>
</evidence>
<evidence type="ECO:0000313" key="2">
    <source>
        <dbReference type="EMBL" id="OIW24482.1"/>
    </source>
</evidence>
<dbReference type="EMBL" id="KV875103">
    <property type="protein sequence ID" value="OIW24482.1"/>
    <property type="molecule type" value="Genomic_DNA"/>
</dbReference>
<dbReference type="OrthoDB" id="5243996at2759"/>
<reference evidence="2 3" key="1">
    <citation type="submission" date="2016-10" db="EMBL/GenBank/DDBJ databases">
        <title>Draft genome sequence of Coniochaeta ligniaria NRRL30616, a lignocellulolytic fungus for bioabatement of inhibitors in plant biomass hydrolysates.</title>
        <authorList>
            <consortium name="DOE Joint Genome Institute"/>
            <person name="Jimenez D.J."/>
            <person name="Hector R.E."/>
            <person name="Riley R."/>
            <person name="Sun H."/>
            <person name="Grigoriev I.V."/>
            <person name="Van Elsas J.D."/>
            <person name="Nichols N.N."/>
        </authorList>
    </citation>
    <scope>NUCLEOTIDE SEQUENCE [LARGE SCALE GENOMIC DNA]</scope>
    <source>
        <strain evidence="2 3">NRRL 30616</strain>
    </source>
</reference>
<evidence type="ECO:0000313" key="3">
    <source>
        <dbReference type="Proteomes" id="UP000182658"/>
    </source>
</evidence>
<name>A0A1J7JA94_9PEZI</name>
<dbReference type="InParanoid" id="A0A1J7JA94"/>
<proteinExistence type="predicted"/>
<organism evidence="2 3">
    <name type="scientific">Coniochaeta ligniaria NRRL 30616</name>
    <dbReference type="NCBI Taxonomy" id="1408157"/>
    <lineage>
        <taxon>Eukaryota</taxon>
        <taxon>Fungi</taxon>
        <taxon>Dikarya</taxon>
        <taxon>Ascomycota</taxon>
        <taxon>Pezizomycotina</taxon>
        <taxon>Sordariomycetes</taxon>
        <taxon>Sordariomycetidae</taxon>
        <taxon>Coniochaetales</taxon>
        <taxon>Coniochaetaceae</taxon>
        <taxon>Coniochaeta</taxon>
    </lineage>
</organism>